<accession>A0A410T7L4</accession>
<dbReference type="EMBL" id="MK224497">
    <property type="protein sequence ID" value="QAU04991.1"/>
    <property type="molecule type" value="Genomic_DNA"/>
</dbReference>
<feature type="compositionally biased region" description="Basic residues" evidence="1">
    <location>
        <begin position="29"/>
        <end position="40"/>
    </location>
</feature>
<feature type="compositionally biased region" description="Basic and acidic residues" evidence="1">
    <location>
        <begin position="1"/>
        <end position="10"/>
    </location>
</feature>
<feature type="compositionally biased region" description="Basic residues" evidence="1">
    <location>
        <begin position="513"/>
        <end position="527"/>
    </location>
</feature>
<evidence type="ECO:0000313" key="3">
    <source>
        <dbReference type="Proteomes" id="UP000290904"/>
    </source>
</evidence>
<feature type="compositionally biased region" description="Basic and acidic residues" evidence="1">
    <location>
        <begin position="168"/>
        <end position="178"/>
    </location>
</feature>
<name>A0A410T7L4_9CAUD</name>
<feature type="region of interest" description="Disordered" evidence="1">
    <location>
        <begin position="168"/>
        <end position="210"/>
    </location>
</feature>
<evidence type="ECO:0000313" key="2">
    <source>
        <dbReference type="EMBL" id="QAU04991.1"/>
    </source>
</evidence>
<dbReference type="Proteomes" id="UP000290904">
    <property type="component" value="Segment"/>
</dbReference>
<feature type="compositionally biased region" description="Basic and acidic residues" evidence="1">
    <location>
        <begin position="41"/>
        <end position="50"/>
    </location>
</feature>
<protein>
    <submittedName>
        <fullName evidence="2">Uncharacterized protein</fullName>
    </submittedName>
</protein>
<reference evidence="2 3" key="1">
    <citation type="submission" date="2018-11" db="EMBL/GenBank/DDBJ databases">
        <authorList>
            <person name="Teng T."/>
        </authorList>
    </citation>
    <scope>NUCLEOTIDE SEQUENCE [LARGE SCALE GENOMIC DNA]</scope>
</reference>
<feature type="region of interest" description="Disordered" evidence="1">
    <location>
        <begin position="79"/>
        <end position="108"/>
    </location>
</feature>
<feature type="compositionally biased region" description="Basic and acidic residues" evidence="1">
    <location>
        <begin position="201"/>
        <end position="210"/>
    </location>
</feature>
<organism evidence="2 3">
    <name type="scientific">Mycobacterium phage Henu3</name>
    <dbReference type="NCBI Taxonomy" id="2492961"/>
    <lineage>
        <taxon>Viruses</taxon>
        <taxon>Duplodnaviria</taxon>
        <taxon>Heunggongvirae</taxon>
        <taxon>Uroviricota</taxon>
        <taxon>Caudoviricetes</taxon>
        <taxon>Weiservirinae</taxon>
        <taxon>Fionnbharthvirus</taxon>
        <taxon>Fionnbharthvirus henu3</taxon>
    </lineage>
</organism>
<keyword evidence="3" id="KW-1185">Reference proteome</keyword>
<evidence type="ECO:0000256" key="1">
    <source>
        <dbReference type="SAM" id="MobiDB-lite"/>
    </source>
</evidence>
<feature type="region of interest" description="Disordered" evidence="1">
    <location>
        <begin position="439"/>
        <end position="580"/>
    </location>
</feature>
<proteinExistence type="predicted"/>
<feature type="compositionally biased region" description="Basic residues" evidence="1">
    <location>
        <begin position="536"/>
        <end position="580"/>
    </location>
</feature>
<gene>
    <name evidence="2" type="ORF">Henu3_gp48</name>
</gene>
<sequence>MLIAARHDHVAVAQDRRHHMRVDPGGQQQRRRRVPRRVQRHRVDTGRREQNPPSVQIVARPNRAAIGVAPHEVVRIRPRPLRVLDEHQPQRLSQRNDPSPGASLRPGERQRAMHDLVLETGGQLPPPRRAPARPHAATRPLAVVVGLAAAMHVLQLLQLPREVDRPGVEVDPVPREAEQLGLPRPGQERRRPPRRQVRPGGRLEVDRRADDVPRLVDSQRLTLARRVPRLPHDRRDVAVDEAPALSFFQRLRQRLVRFLRRLRRPGRHGAQHLLHVVEGELVEPPVADVRLDVEPDALLVVPPGGGANVRAVNVEPLIEPRAERHRRRRADAALSNVVAELAQLLGGHRFIAAVDHSSSPPTIGCRNVYTADPHAIGALEQTALAGRASLRCHARDCTHRCTQAGTPTKHYTALRADVTWCYAWSTRRGDELLISRSWRKSPQNRRSEAPCSSRCTQTCTQPPRPARVQCRPAPNEQRIGASDEVPHRAFSRRRRNGSDRPVGVRAVYDGRIGAHRGRRSSRQRHGRASGQLGARRQIRVHRRQRRARKVRHRPDRQPIHHRRRPRRVHRRDAHRQEHRR</sequence>
<feature type="region of interest" description="Disordered" evidence="1">
    <location>
        <begin position="1"/>
        <end position="52"/>
    </location>
</feature>